<dbReference type="PANTHER" id="PTHR10841">
    <property type="entry name" value="SYNAPSIN"/>
    <property type="match status" value="1"/>
</dbReference>
<feature type="domain" description="Synapsin pre-ATP-grasp" evidence="1">
    <location>
        <begin position="41"/>
        <end position="141"/>
    </location>
</feature>
<dbReference type="EMBL" id="FN655136">
    <property type="protein sequence ID" value="CBY38118.1"/>
    <property type="molecule type" value="Genomic_DNA"/>
</dbReference>
<feature type="domain" description="Synapsin ATP-binding" evidence="2">
    <location>
        <begin position="143"/>
        <end position="256"/>
    </location>
</feature>
<feature type="non-terminal residue" evidence="3">
    <location>
        <position position="1"/>
    </location>
</feature>
<dbReference type="AlphaFoldDB" id="E4YRM6"/>
<dbReference type="PANTHER" id="PTHR10841:SF17">
    <property type="entry name" value="SYNAPSIN"/>
    <property type="match status" value="1"/>
</dbReference>
<dbReference type="Proteomes" id="UP000011014">
    <property type="component" value="Unassembled WGS sequence"/>
</dbReference>
<name>E4YRM6_OIKDI</name>
<dbReference type="GO" id="GO:0007269">
    <property type="term" value="P:neurotransmitter secretion"/>
    <property type="evidence" value="ECO:0007669"/>
    <property type="project" value="TreeGrafter"/>
</dbReference>
<sequence>NPAPGTAQPGPKLANAASTASNFLSNMASAVNVSNIKTDSTSKCLLVIENRSTDWGKAFANKTVQGMRFRVEQHTFDDLTIIATNEGMVQFPILKKACSRKLRDDNKEIRFRPDFILIRQQPVSKQHRTVLLGLKLGGIPSINSLHSIYNMFDPPWVFAQLARIRMRFGAEFPVTTKTFMPTANCLRRFRDFPAIVSSSNRSDARLRVRNRDQVEDIIPILQQIDDYIMVEPLVKAAYELHVTRIGGIYSVYVQTSPQEGNPVVERVEITPRNGCSRLKCGKNLFMPSFSTCPA</sequence>
<dbReference type="GO" id="GO:0030672">
    <property type="term" value="C:synaptic vesicle membrane"/>
    <property type="evidence" value="ECO:0007669"/>
    <property type="project" value="TreeGrafter"/>
</dbReference>
<dbReference type="Gene3D" id="3.30.1490.20">
    <property type="entry name" value="ATP-grasp fold, A domain"/>
    <property type="match status" value="1"/>
</dbReference>
<evidence type="ECO:0000259" key="1">
    <source>
        <dbReference type="Pfam" id="PF02078"/>
    </source>
</evidence>
<dbReference type="Pfam" id="PF02078">
    <property type="entry name" value="Synapsin"/>
    <property type="match status" value="1"/>
</dbReference>
<dbReference type="Gene3D" id="3.30.470.20">
    <property type="entry name" value="ATP-grasp fold, B domain"/>
    <property type="match status" value="1"/>
</dbReference>
<dbReference type="GO" id="GO:0005524">
    <property type="term" value="F:ATP binding"/>
    <property type="evidence" value="ECO:0007669"/>
    <property type="project" value="InterPro"/>
</dbReference>
<dbReference type="Pfam" id="PF02750">
    <property type="entry name" value="Synapsin_C"/>
    <property type="match status" value="1"/>
</dbReference>
<proteinExistence type="predicted"/>
<evidence type="ECO:0000259" key="2">
    <source>
        <dbReference type="Pfam" id="PF02750"/>
    </source>
</evidence>
<dbReference type="InterPro" id="IPR013815">
    <property type="entry name" value="ATP_grasp_subdomain_1"/>
</dbReference>
<evidence type="ECO:0000313" key="3">
    <source>
        <dbReference type="EMBL" id="CBY38118.1"/>
    </source>
</evidence>
<accession>E4YRM6</accession>
<dbReference type="Gene3D" id="3.40.50.20">
    <property type="match status" value="1"/>
</dbReference>
<dbReference type="InterPro" id="IPR020898">
    <property type="entry name" value="Synapsin_ATP-bd_dom"/>
</dbReference>
<protein>
    <recommendedName>
        <fullName evidence="4">Synapsin pre-ATP-grasp domain-containing protein</fullName>
    </recommendedName>
</protein>
<evidence type="ECO:0008006" key="4">
    <source>
        <dbReference type="Google" id="ProtNLM"/>
    </source>
</evidence>
<dbReference type="SUPFAM" id="SSF56059">
    <property type="entry name" value="Glutathione synthetase ATP-binding domain-like"/>
    <property type="match status" value="1"/>
</dbReference>
<organism evidence="3">
    <name type="scientific">Oikopleura dioica</name>
    <name type="common">Tunicate</name>
    <dbReference type="NCBI Taxonomy" id="34765"/>
    <lineage>
        <taxon>Eukaryota</taxon>
        <taxon>Metazoa</taxon>
        <taxon>Chordata</taxon>
        <taxon>Tunicata</taxon>
        <taxon>Appendicularia</taxon>
        <taxon>Copelata</taxon>
        <taxon>Oikopleuridae</taxon>
        <taxon>Oikopleura</taxon>
    </lineage>
</organism>
<dbReference type="InterPro" id="IPR016185">
    <property type="entry name" value="PreATP-grasp_dom_sf"/>
</dbReference>
<reference evidence="3" key="1">
    <citation type="journal article" date="2010" name="Science">
        <title>Plasticity of animal genome architecture unmasked by rapid evolution of a pelagic tunicate.</title>
        <authorList>
            <person name="Denoeud F."/>
            <person name="Henriet S."/>
            <person name="Mungpakdee S."/>
            <person name="Aury J.M."/>
            <person name="Da Silva C."/>
            <person name="Brinkmann H."/>
            <person name="Mikhaleva J."/>
            <person name="Olsen L.C."/>
            <person name="Jubin C."/>
            <person name="Canestro C."/>
            <person name="Bouquet J.M."/>
            <person name="Danks G."/>
            <person name="Poulain J."/>
            <person name="Campsteijn C."/>
            <person name="Adamski M."/>
            <person name="Cross I."/>
            <person name="Yadetie F."/>
            <person name="Muffato M."/>
            <person name="Louis A."/>
            <person name="Butcher S."/>
            <person name="Tsagkogeorga G."/>
            <person name="Konrad A."/>
            <person name="Singh S."/>
            <person name="Jensen M.F."/>
            <person name="Cong E.H."/>
            <person name="Eikeseth-Otteraa H."/>
            <person name="Noel B."/>
            <person name="Anthouard V."/>
            <person name="Porcel B.M."/>
            <person name="Kachouri-Lafond R."/>
            <person name="Nishino A."/>
            <person name="Ugolini M."/>
            <person name="Chourrout P."/>
            <person name="Nishida H."/>
            <person name="Aasland R."/>
            <person name="Huzurbazar S."/>
            <person name="Westhof E."/>
            <person name="Delsuc F."/>
            <person name="Lehrach H."/>
            <person name="Reinhardt R."/>
            <person name="Weissenbach J."/>
            <person name="Roy S.W."/>
            <person name="Artiguenave F."/>
            <person name="Postlethwait J.H."/>
            <person name="Manak J.R."/>
            <person name="Thompson E.M."/>
            <person name="Jaillon O."/>
            <person name="Du Pasquier L."/>
            <person name="Boudinot P."/>
            <person name="Liberles D.A."/>
            <person name="Volff J.N."/>
            <person name="Philippe H."/>
            <person name="Lenhard B."/>
            <person name="Roest Crollius H."/>
            <person name="Wincker P."/>
            <person name="Chourrout D."/>
        </authorList>
    </citation>
    <scope>NUCLEOTIDE SEQUENCE [LARGE SCALE GENOMIC DNA]</scope>
</reference>
<dbReference type="InterPro" id="IPR020897">
    <property type="entry name" value="Synapsin_pre-ATP-grasp_dom"/>
</dbReference>
<dbReference type="SUPFAM" id="SSF52440">
    <property type="entry name" value="PreATP-grasp domain"/>
    <property type="match status" value="1"/>
</dbReference>
<gene>
    <name evidence="3" type="ORF">GSOID_T00031626001</name>
</gene>